<dbReference type="Pfam" id="PF03551">
    <property type="entry name" value="PadR"/>
    <property type="match status" value="1"/>
</dbReference>
<sequence>MGRSYLGEFEELVLLAVAVLDGNAYGVAIADELKQRTDRTINLSGIHVALYRLEEKGLVVSELGGATAERGGRRKRLFSITPLGNKILSDMRAVRNQLWEAIPKPSFL</sequence>
<dbReference type="EMBL" id="MORL01000006">
    <property type="protein sequence ID" value="OIN58498.1"/>
    <property type="molecule type" value="Genomic_DNA"/>
</dbReference>
<evidence type="ECO:0000259" key="1">
    <source>
        <dbReference type="Pfam" id="PF03551"/>
    </source>
</evidence>
<dbReference type="InterPro" id="IPR005149">
    <property type="entry name" value="Tscrpt_reg_PadR_N"/>
</dbReference>
<protein>
    <submittedName>
        <fullName evidence="2">PadR family transcriptional regulator</fullName>
    </submittedName>
</protein>
<dbReference type="InterPro" id="IPR036388">
    <property type="entry name" value="WH-like_DNA-bd_sf"/>
</dbReference>
<reference evidence="2 3" key="1">
    <citation type="submission" date="2016-10" db="EMBL/GenBank/DDBJ databases">
        <title>Arsenicibacter rosenii gen. nov., sp. nov., an efficient arsenic-methylating bacterium isolated from an arsenic-contaminated paddy soil.</title>
        <authorList>
            <person name="Huang K."/>
        </authorList>
    </citation>
    <scope>NUCLEOTIDE SEQUENCE [LARGE SCALE GENOMIC DNA]</scope>
    <source>
        <strain evidence="2 3">SM-1</strain>
    </source>
</reference>
<organism evidence="2 3">
    <name type="scientific">Arsenicibacter rosenii</name>
    <dbReference type="NCBI Taxonomy" id="1750698"/>
    <lineage>
        <taxon>Bacteria</taxon>
        <taxon>Pseudomonadati</taxon>
        <taxon>Bacteroidota</taxon>
        <taxon>Cytophagia</taxon>
        <taxon>Cytophagales</taxon>
        <taxon>Spirosomataceae</taxon>
        <taxon>Arsenicibacter</taxon>
    </lineage>
</organism>
<evidence type="ECO:0000313" key="3">
    <source>
        <dbReference type="Proteomes" id="UP000181790"/>
    </source>
</evidence>
<dbReference type="InterPro" id="IPR036390">
    <property type="entry name" value="WH_DNA-bd_sf"/>
</dbReference>
<evidence type="ECO:0000313" key="2">
    <source>
        <dbReference type="EMBL" id="OIN58498.1"/>
    </source>
</evidence>
<dbReference type="RefSeq" id="WP_071503607.1">
    <property type="nucleotide sequence ID" value="NZ_MORL01000006.1"/>
</dbReference>
<dbReference type="OrthoDB" id="982587at2"/>
<comment type="caution">
    <text evidence="2">The sequence shown here is derived from an EMBL/GenBank/DDBJ whole genome shotgun (WGS) entry which is preliminary data.</text>
</comment>
<dbReference type="Gene3D" id="1.10.10.10">
    <property type="entry name" value="Winged helix-like DNA-binding domain superfamily/Winged helix DNA-binding domain"/>
    <property type="match status" value="1"/>
</dbReference>
<name>A0A1S2VL32_9BACT</name>
<dbReference type="Proteomes" id="UP000181790">
    <property type="component" value="Unassembled WGS sequence"/>
</dbReference>
<gene>
    <name evidence="2" type="ORF">BLX24_13055</name>
</gene>
<proteinExistence type="predicted"/>
<dbReference type="SUPFAM" id="SSF46785">
    <property type="entry name" value="Winged helix' DNA-binding domain"/>
    <property type="match status" value="1"/>
</dbReference>
<keyword evidence="3" id="KW-1185">Reference proteome</keyword>
<dbReference type="AlphaFoldDB" id="A0A1S2VL32"/>
<feature type="domain" description="Transcription regulator PadR N-terminal" evidence="1">
    <location>
        <begin position="20"/>
        <end position="88"/>
    </location>
</feature>
<accession>A0A1S2VL32</accession>